<proteinExistence type="inferred from homology"/>
<evidence type="ECO:0000256" key="4">
    <source>
        <dbReference type="ARBA" id="ARBA00022840"/>
    </source>
</evidence>
<comment type="subcellular location">
    <subcellularLocation>
        <location evidence="8">Cytoplasm</location>
    </subcellularLocation>
</comment>
<dbReference type="InterPro" id="IPR024109">
    <property type="entry name" value="Trp-tRNA-ligase_bac-type"/>
</dbReference>
<dbReference type="InterPro" id="IPR014729">
    <property type="entry name" value="Rossmann-like_a/b/a_fold"/>
</dbReference>
<feature type="binding site" evidence="8">
    <location>
        <position position="183"/>
    </location>
    <ligand>
        <name>ATP</name>
        <dbReference type="ChEBI" id="CHEBI:30616"/>
    </ligand>
</feature>
<dbReference type="CDD" id="cd00806">
    <property type="entry name" value="TrpRS_core"/>
    <property type="match status" value="1"/>
</dbReference>
<dbReference type="HAMAP" id="MF_00140_B">
    <property type="entry name" value="Trp_tRNA_synth_B"/>
    <property type="match status" value="1"/>
</dbReference>
<dbReference type="InterPro" id="IPR002305">
    <property type="entry name" value="aa-tRNA-synth_Ic"/>
</dbReference>
<dbReference type="InterPro" id="IPR001412">
    <property type="entry name" value="aa-tRNA-synth_I_CS"/>
</dbReference>
<dbReference type="GO" id="GO:0005829">
    <property type="term" value="C:cytosol"/>
    <property type="evidence" value="ECO:0007669"/>
    <property type="project" value="TreeGrafter"/>
</dbReference>
<keyword evidence="6 8" id="KW-0030">Aminoacyl-tRNA synthetase</keyword>
<dbReference type="RefSeq" id="WP_068005609.1">
    <property type="nucleotide sequence ID" value="NZ_QQBC01000012.1"/>
</dbReference>
<evidence type="ECO:0000256" key="5">
    <source>
        <dbReference type="ARBA" id="ARBA00022917"/>
    </source>
</evidence>
<feature type="short sequence motif" description="'KMSKS' region" evidence="8">
    <location>
        <begin position="192"/>
        <end position="196"/>
    </location>
</feature>
<sequence length="334" mass="36378">MARRLTAFTPSGELHLGNYFGAIEPLVRQQIPGETLVFVSDLHALTLPHDPAEVRARTTSFAALLLACGVDPRRSLFAVQSQVPEHAELHYLLECVAGFGEARRMIQFKEKSARGQQVRVSLLTYPILMAADILLYDTEEVPVGEDQRQHVELARDIALRFNAAYRPVFTVPRAVNPPVAARIMDLITPTAKMSKSVAAAGSLRLLDPPEVLRRKVMRATTDGSTEVSYDPEQRPGVANLLTILSACTGTEPARLAETFGGYGDLKRTVADAVVALVEPIRRRYDELIDEDLGDLLTAGAAAARELARPKVIAAREAIGLLPAYAETPGIRPIA</sequence>
<dbReference type="Pfam" id="PF00579">
    <property type="entry name" value="tRNA-synt_1b"/>
    <property type="match status" value="1"/>
</dbReference>
<dbReference type="GO" id="GO:0005524">
    <property type="term" value="F:ATP binding"/>
    <property type="evidence" value="ECO:0007669"/>
    <property type="project" value="UniProtKB-UniRule"/>
</dbReference>
<dbReference type="GO" id="GO:0006436">
    <property type="term" value="P:tryptophanyl-tRNA aminoacylation"/>
    <property type="evidence" value="ECO:0007669"/>
    <property type="project" value="UniProtKB-UniRule"/>
</dbReference>
<feature type="binding site" evidence="8">
    <location>
        <begin position="9"/>
        <end position="11"/>
    </location>
    <ligand>
        <name>ATP</name>
        <dbReference type="ChEBI" id="CHEBI:30616"/>
    </ligand>
</feature>
<accession>A0A370HWV7</accession>
<dbReference type="AlphaFoldDB" id="A0A370HWV7"/>
<dbReference type="Proteomes" id="UP000254869">
    <property type="component" value="Unassembled WGS sequence"/>
</dbReference>
<evidence type="ECO:0000256" key="2">
    <source>
        <dbReference type="ARBA" id="ARBA00022598"/>
    </source>
</evidence>
<dbReference type="PANTHER" id="PTHR43766">
    <property type="entry name" value="TRYPTOPHAN--TRNA LIGASE, MITOCHONDRIAL"/>
    <property type="match status" value="1"/>
</dbReference>
<protein>
    <recommendedName>
        <fullName evidence="8">Tryptophan--tRNA ligase</fullName>
        <ecNumber evidence="8">6.1.1.2</ecNumber>
    </recommendedName>
    <alternativeName>
        <fullName evidence="8">Tryptophanyl-tRNA synthetase</fullName>
        <shortName evidence="8">TrpRS</shortName>
    </alternativeName>
</protein>
<dbReference type="PROSITE" id="PS00178">
    <property type="entry name" value="AA_TRNA_LIGASE_I"/>
    <property type="match status" value="1"/>
</dbReference>
<comment type="caution">
    <text evidence="10">The sequence shown here is derived from an EMBL/GenBank/DDBJ whole genome shotgun (WGS) entry which is preliminary data.</text>
</comment>
<keyword evidence="11" id="KW-1185">Reference proteome</keyword>
<organism evidence="10 11">
    <name type="scientific">Nocardia pseudobrasiliensis</name>
    <dbReference type="NCBI Taxonomy" id="45979"/>
    <lineage>
        <taxon>Bacteria</taxon>
        <taxon>Bacillati</taxon>
        <taxon>Actinomycetota</taxon>
        <taxon>Actinomycetes</taxon>
        <taxon>Mycobacteriales</taxon>
        <taxon>Nocardiaceae</taxon>
        <taxon>Nocardia</taxon>
    </lineage>
</organism>
<dbReference type="NCBIfam" id="TIGR00233">
    <property type="entry name" value="trpS"/>
    <property type="match status" value="1"/>
</dbReference>
<evidence type="ECO:0000256" key="9">
    <source>
        <dbReference type="RuleBase" id="RU363036"/>
    </source>
</evidence>
<feature type="binding site" evidence="8">
    <location>
        <begin position="17"/>
        <end position="18"/>
    </location>
    <ligand>
        <name>ATP</name>
        <dbReference type="ChEBI" id="CHEBI:30616"/>
    </ligand>
</feature>
<keyword evidence="4 8" id="KW-0067">ATP-binding</keyword>
<evidence type="ECO:0000313" key="10">
    <source>
        <dbReference type="EMBL" id="RDI62935.1"/>
    </source>
</evidence>
<comment type="catalytic activity">
    <reaction evidence="7 8">
        <text>tRNA(Trp) + L-tryptophan + ATP = L-tryptophyl-tRNA(Trp) + AMP + diphosphate + H(+)</text>
        <dbReference type="Rhea" id="RHEA:24080"/>
        <dbReference type="Rhea" id="RHEA-COMP:9671"/>
        <dbReference type="Rhea" id="RHEA-COMP:9705"/>
        <dbReference type="ChEBI" id="CHEBI:15378"/>
        <dbReference type="ChEBI" id="CHEBI:30616"/>
        <dbReference type="ChEBI" id="CHEBI:33019"/>
        <dbReference type="ChEBI" id="CHEBI:57912"/>
        <dbReference type="ChEBI" id="CHEBI:78442"/>
        <dbReference type="ChEBI" id="CHEBI:78535"/>
        <dbReference type="ChEBI" id="CHEBI:456215"/>
        <dbReference type="EC" id="6.1.1.2"/>
    </reaction>
</comment>
<evidence type="ECO:0000256" key="6">
    <source>
        <dbReference type="ARBA" id="ARBA00023146"/>
    </source>
</evidence>
<dbReference type="InterPro" id="IPR002306">
    <property type="entry name" value="Trp-tRNA-ligase"/>
</dbReference>
<dbReference type="EC" id="6.1.1.2" evidence="8"/>
<evidence type="ECO:0000256" key="3">
    <source>
        <dbReference type="ARBA" id="ARBA00022741"/>
    </source>
</evidence>
<evidence type="ECO:0000256" key="8">
    <source>
        <dbReference type="HAMAP-Rule" id="MF_00140"/>
    </source>
</evidence>
<dbReference type="GO" id="GO:0004830">
    <property type="term" value="F:tryptophan-tRNA ligase activity"/>
    <property type="evidence" value="ECO:0007669"/>
    <property type="project" value="UniProtKB-UniRule"/>
</dbReference>
<dbReference type="EMBL" id="QQBC01000012">
    <property type="protein sequence ID" value="RDI62935.1"/>
    <property type="molecule type" value="Genomic_DNA"/>
</dbReference>
<dbReference type="SUPFAM" id="SSF52374">
    <property type="entry name" value="Nucleotidylyl transferase"/>
    <property type="match status" value="1"/>
</dbReference>
<feature type="binding site" evidence="8">
    <location>
        <begin position="144"/>
        <end position="146"/>
    </location>
    <ligand>
        <name>ATP</name>
        <dbReference type="ChEBI" id="CHEBI:30616"/>
    </ligand>
</feature>
<comment type="function">
    <text evidence="8">Catalyzes the attachment of tryptophan to tRNA(Trp).</text>
</comment>
<comment type="subunit">
    <text evidence="8">Homodimer.</text>
</comment>
<gene>
    <name evidence="8" type="primary">trpS</name>
    <name evidence="10" type="ORF">DFR76_112254</name>
</gene>
<dbReference type="Gene3D" id="1.10.240.10">
    <property type="entry name" value="Tyrosyl-Transfer RNA Synthetase"/>
    <property type="match status" value="1"/>
</dbReference>
<evidence type="ECO:0000256" key="1">
    <source>
        <dbReference type="ARBA" id="ARBA00005594"/>
    </source>
</evidence>
<dbReference type="InterPro" id="IPR050203">
    <property type="entry name" value="Trp-tRNA_synthetase"/>
</dbReference>
<dbReference type="PRINTS" id="PR01039">
    <property type="entry name" value="TRNASYNTHTRP"/>
</dbReference>
<keyword evidence="5 8" id="KW-0648">Protein biosynthesis</keyword>
<keyword evidence="3 8" id="KW-0547">Nucleotide-binding</keyword>
<comment type="similarity">
    <text evidence="1 8 9">Belongs to the class-I aminoacyl-tRNA synthetase family.</text>
</comment>
<dbReference type="STRING" id="1210086.GCA_001613105_06374"/>
<reference evidence="10 11" key="1">
    <citation type="submission" date="2018-07" db="EMBL/GenBank/DDBJ databases">
        <title>Genomic Encyclopedia of Type Strains, Phase IV (KMG-IV): sequencing the most valuable type-strain genomes for metagenomic binning, comparative biology and taxonomic classification.</title>
        <authorList>
            <person name="Goeker M."/>
        </authorList>
    </citation>
    <scope>NUCLEOTIDE SEQUENCE [LARGE SCALE GENOMIC DNA]</scope>
    <source>
        <strain evidence="10 11">DSM 44290</strain>
    </source>
</reference>
<feature type="binding site" evidence="8">
    <location>
        <begin position="192"/>
        <end position="196"/>
    </location>
    <ligand>
        <name>ATP</name>
        <dbReference type="ChEBI" id="CHEBI:30616"/>
    </ligand>
</feature>
<keyword evidence="8" id="KW-0963">Cytoplasm</keyword>
<keyword evidence="2 8" id="KW-0436">Ligase</keyword>
<evidence type="ECO:0000256" key="7">
    <source>
        <dbReference type="ARBA" id="ARBA00049929"/>
    </source>
</evidence>
<evidence type="ECO:0000313" key="11">
    <source>
        <dbReference type="Proteomes" id="UP000254869"/>
    </source>
</evidence>
<dbReference type="PANTHER" id="PTHR43766:SF1">
    <property type="entry name" value="TRYPTOPHAN--TRNA LIGASE, MITOCHONDRIAL"/>
    <property type="match status" value="1"/>
</dbReference>
<feature type="short sequence motif" description="'HIGH' region" evidence="8">
    <location>
        <begin position="10"/>
        <end position="18"/>
    </location>
</feature>
<dbReference type="Gene3D" id="3.40.50.620">
    <property type="entry name" value="HUPs"/>
    <property type="match status" value="1"/>
</dbReference>
<feature type="binding site" evidence="8">
    <location>
        <position position="132"/>
    </location>
    <ligand>
        <name>L-tryptophan</name>
        <dbReference type="ChEBI" id="CHEBI:57912"/>
    </ligand>
</feature>
<name>A0A370HWV7_9NOCA</name>